<proteinExistence type="predicted"/>
<keyword evidence="3" id="KW-1185">Reference proteome</keyword>
<protein>
    <submittedName>
        <fullName evidence="2">Uncharacterized protein</fullName>
    </submittedName>
</protein>
<keyword evidence="1" id="KW-0175">Coiled coil</keyword>
<sequence>MLRVVDVNLTKKRSTNYTREEELLLVSQVAKFKNVIECKLTDKGNNQRKEYEEKQGVIKSENDPYTARNLEAASKKSGVSSNMKHGLYEKLIMLAEEEIKKNRLEQEEILIKRQRDNEKHDRENEEHRKRMELLDLEIEAKRRMLNN</sequence>
<organism evidence="2 3">
    <name type="scientific">Acanthoscelides obtectus</name>
    <name type="common">Bean weevil</name>
    <name type="synonym">Bruchus obtectus</name>
    <dbReference type="NCBI Taxonomy" id="200917"/>
    <lineage>
        <taxon>Eukaryota</taxon>
        <taxon>Metazoa</taxon>
        <taxon>Ecdysozoa</taxon>
        <taxon>Arthropoda</taxon>
        <taxon>Hexapoda</taxon>
        <taxon>Insecta</taxon>
        <taxon>Pterygota</taxon>
        <taxon>Neoptera</taxon>
        <taxon>Endopterygota</taxon>
        <taxon>Coleoptera</taxon>
        <taxon>Polyphaga</taxon>
        <taxon>Cucujiformia</taxon>
        <taxon>Chrysomeloidea</taxon>
        <taxon>Chrysomelidae</taxon>
        <taxon>Bruchinae</taxon>
        <taxon>Bruchini</taxon>
        <taxon>Acanthoscelides</taxon>
    </lineage>
</organism>
<dbReference type="OrthoDB" id="295029at2759"/>
<dbReference type="AlphaFoldDB" id="A0A9P0LBP6"/>
<comment type="caution">
    <text evidence="2">The sequence shown here is derived from an EMBL/GenBank/DDBJ whole genome shotgun (WGS) entry which is preliminary data.</text>
</comment>
<dbReference type="Proteomes" id="UP001152888">
    <property type="component" value="Unassembled WGS sequence"/>
</dbReference>
<evidence type="ECO:0000313" key="3">
    <source>
        <dbReference type="Proteomes" id="UP001152888"/>
    </source>
</evidence>
<dbReference type="EMBL" id="CAKOFQ010007078">
    <property type="protein sequence ID" value="CAH1990069.1"/>
    <property type="molecule type" value="Genomic_DNA"/>
</dbReference>
<evidence type="ECO:0000256" key="1">
    <source>
        <dbReference type="SAM" id="Coils"/>
    </source>
</evidence>
<feature type="coiled-coil region" evidence="1">
    <location>
        <begin position="94"/>
        <end position="144"/>
    </location>
</feature>
<accession>A0A9P0LBP6</accession>
<gene>
    <name evidence="2" type="ORF">ACAOBT_LOCUS19435</name>
</gene>
<evidence type="ECO:0000313" key="2">
    <source>
        <dbReference type="EMBL" id="CAH1990069.1"/>
    </source>
</evidence>
<name>A0A9P0LBP6_ACAOB</name>
<reference evidence="2" key="1">
    <citation type="submission" date="2022-03" db="EMBL/GenBank/DDBJ databases">
        <authorList>
            <person name="Sayadi A."/>
        </authorList>
    </citation>
    <scope>NUCLEOTIDE SEQUENCE</scope>
</reference>